<feature type="transmembrane region" description="Helical" evidence="1">
    <location>
        <begin position="34"/>
        <end position="54"/>
    </location>
</feature>
<dbReference type="EMBL" id="JANUHB010000002">
    <property type="protein sequence ID" value="MCS0808607.1"/>
    <property type="molecule type" value="Genomic_DNA"/>
</dbReference>
<feature type="transmembrane region" description="Helical" evidence="1">
    <location>
        <begin position="98"/>
        <end position="120"/>
    </location>
</feature>
<keyword evidence="1" id="KW-0472">Membrane</keyword>
<name>A0ABT2DBR8_9BURK</name>
<proteinExistence type="predicted"/>
<evidence type="ECO:0008006" key="4">
    <source>
        <dbReference type="Google" id="ProtNLM"/>
    </source>
</evidence>
<evidence type="ECO:0000256" key="1">
    <source>
        <dbReference type="SAM" id="Phobius"/>
    </source>
</evidence>
<feature type="transmembrane region" description="Helical" evidence="1">
    <location>
        <begin position="185"/>
        <end position="208"/>
    </location>
</feature>
<keyword evidence="1" id="KW-1133">Transmembrane helix</keyword>
<gene>
    <name evidence="2" type="ORF">NX774_11815</name>
</gene>
<feature type="transmembrane region" description="Helical" evidence="1">
    <location>
        <begin position="262"/>
        <end position="284"/>
    </location>
</feature>
<keyword evidence="3" id="KW-1185">Reference proteome</keyword>
<dbReference type="RefSeq" id="WP_258822371.1">
    <property type="nucleotide sequence ID" value="NZ_JANUHB010000002.1"/>
</dbReference>
<keyword evidence="1" id="KW-0812">Transmembrane</keyword>
<feature type="transmembrane region" description="Helical" evidence="1">
    <location>
        <begin position="141"/>
        <end position="165"/>
    </location>
</feature>
<dbReference type="Proteomes" id="UP001206126">
    <property type="component" value="Unassembled WGS sequence"/>
</dbReference>
<evidence type="ECO:0000313" key="2">
    <source>
        <dbReference type="EMBL" id="MCS0808607.1"/>
    </source>
</evidence>
<protein>
    <recommendedName>
        <fullName evidence="4">YihY/virulence factor BrkB family protein</fullName>
    </recommendedName>
</protein>
<comment type="caution">
    <text evidence="2">The sequence shown here is derived from an EMBL/GenBank/DDBJ whole genome shotgun (WGS) entry which is preliminary data.</text>
</comment>
<organism evidence="2 3">
    <name type="scientific">Massilia agilis</name>
    <dbReference type="NCBI Taxonomy" id="1811226"/>
    <lineage>
        <taxon>Bacteria</taxon>
        <taxon>Pseudomonadati</taxon>
        <taxon>Pseudomonadota</taxon>
        <taxon>Betaproteobacteria</taxon>
        <taxon>Burkholderiales</taxon>
        <taxon>Oxalobacteraceae</taxon>
        <taxon>Telluria group</taxon>
        <taxon>Massilia</taxon>
    </lineage>
</organism>
<accession>A0ABT2DBR8</accession>
<sequence length="301" mass="31366">MNTAIQSAPTAAPLAGYRAATAVRAARSALQWRLLAWWAGLLLVPAAVSTLPVWQLLSGALDHSVRASELAASLDLTAIEDLMTANVRAGTGVGNGNLLALLLTLLLSPLLSGMAMHAARAPQPPGFGALLSGGVQEYMRLLRMLVWAVVPLALMGGLAGIAFTAAKKYGDSAILESSADHAQMAAIALAALLFALADASLDAGRAVLAGDRRRRSAVKAWWQGLTLLLRRPLATLGSYLGITLAGLALAALLAIARLNVPPLGIGGFIGAFVLTQLAVVAIAWMRCARLFAMLELVRDKR</sequence>
<reference evidence="2 3" key="1">
    <citation type="submission" date="2022-08" db="EMBL/GenBank/DDBJ databases">
        <title>Reclassification of Massilia species as members of the genera Telluria, Duganella, Pseudoduganella, Mokoshia gen. nov. and Zemynaea gen. nov. using orthogonal and non-orthogonal genome-based approaches.</title>
        <authorList>
            <person name="Bowman J.P."/>
        </authorList>
    </citation>
    <scope>NUCLEOTIDE SEQUENCE [LARGE SCALE GENOMIC DNA]</scope>
    <source>
        <strain evidence="2 3">JCM 31605</strain>
    </source>
</reference>
<evidence type="ECO:0000313" key="3">
    <source>
        <dbReference type="Proteomes" id="UP001206126"/>
    </source>
</evidence>
<feature type="transmembrane region" description="Helical" evidence="1">
    <location>
        <begin position="236"/>
        <end position="256"/>
    </location>
</feature>